<name>A0A8S4SAI2_9NEOP</name>
<dbReference type="PANTHER" id="PTHR47027:SF8">
    <property type="entry name" value="RIBONUCLEASE H"/>
    <property type="match status" value="1"/>
</dbReference>
<dbReference type="PANTHER" id="PTHR47027">
    <property type="entry name" value="REVERSE TRANSCRIPTASE DOMAIN-CONTAINING PROTEIN"/>
    <property type="match status" value="1"/>
</dbReference>
<keyword evidence="2" id="KW-1185">Reference proteome</keyword>
<protein>
    <submittedName>
        <fullName evidence="1">Jg6249 protein</fullName>
    </submittedName>
</protein>
<evidence type="ECO:0000313" key="1">
    <source>
        <dbReference type="EMBL" id="CAH2264640.1"/>
    </source>
</evidence>
<dbReference type="AlphaFoldDB" id="A0A8S4SAI2"/>
<evidence type="ECO:0000313" key="2">
    <source>
        <dbReference type="Proteomes" id="UP000838756"/>
    </source>
</evidence>
<dbReference type="EMBL" id="CAKXAJ010026258">
    <property type="protein sequence ID" value="CAH2264640.1"/>
    <property type="molecule type" value="Genomic_DNA"/>
</dbReference>
<proteinExistence type="predicted"/>
<dbReference type="Proteomes" id="UP000838756">
    <property type="component" value="Unassembled WGS sequence"/>
</dbReference>
<comment type="caution">
    <text evidence="1">The sequence shown here is derived from an EMBL/GenBank/DDBJ whole genome shotgun (WGS) entry which is preliminary data.</text>
</comment>
<dbReference type="OrthoDB" id="425681at2759"/>
<sequence length="135" mass="15708">MALARTAMDRLKKIWKNRNITKATKIRLVQTLVFRIFLYAAETWTLRLVEKKKIDVLKMFCVMDRISRESDSIERLIVQGKEEGTRGRGRSPMRWTDHIKSAVGGPLHECTRLSASREKWWMLVGRMTSALKDAS</sequence>
<accession>A0A8S4SAI2</accession>
<gene>
    <name evidence="1" type="primary">jg6249</name>
    <name evidence="1" type="ORF">PAEG_LOCUS24655</name>
</gene>
<organism evidence="1 2">
    <name type="scientific">Pararge aegeria aegeria</name>
    <dbReference type="NCBI Taxonomy" id="348720"/>
    <lineage>
        <taxon>Eukaryota</taxon>
        <taxon>Metazoa</taxon>
        <taxon>Ecdysozoa</taxon>
        <taxon>Arthropoda</taxon>
        <taxon>Hexapoda</taxon>
        <taxon>Insecta</taxon>
        <taxon>Pterygota</taxon>
        <taxon>Neoptera</taxon>
        <taxon>Endopterygota</taxon>
        <taxon>Lepidoptera</taxon>
        <taxon>Glossata</taxon>
        <taxon>Ditrysia</taxon>
        <taxon>Papilionoidea</taxon>
        <taxon>Nymphalidae</taxon>
        <taxon>Satyrinae</taxon>
        <taxon>Satyrini</taxon>
        <taxon>Parargina</taxon>
        <taxon>Pararge</taxon>
    </lineage>
</organism>
<reference evidence="1" key="1">
    <citation type="submission" date="2022-03" db="EMBL/GenBank/DDBJ databases">
        <authorList>
            <person name="Lindestad O."/>
        </authorList>
    </citation>
    <scope>NUCLEOTIDE SEQUENCE</scope>
</reference>